<accession>A0A3B1DTD6</accession>
<reference evidence="3" key="1">
    <citation type="submission" date="2018-06" db="EMBL/GenBank/DDBJ databases">
        <authorList>
            <person name="Zhirakovskaya E."/>
        </authorList>
    </citation>
    <scope>NUCLEOTIDE SEQUENCE</scope>
</reference>
<gene>
    <name evidence="3" type="ORF">MNBD_PLANCTO02-1203</name>
</gene>
<dbReference type="InterPro" id="IPR022655">
    <property type="entry name" value="DUF1553"/>
</dbReference>
<feature type="non-terminal residue" evidence="3">
    <location>
        <position position="1"/>
    </location>
</feature>
<dbReference type="Gene3D" id="2.60.40.1080">
    <property type="match status" value="1"/>
</dbReference>
<organism evidence="3">
    <name type="scientific">hydrothermal vent metagenome</name>
    <dbReference type="NCBI Taxonomy" id="652676"/>
    <lineage>
        <taxon>unclassified sequences</taxon>
        <taxon>metagenomes</taxon>
        <taxon>ecological metagenomes</taxon>
    </lineage>
</organism>
<dbReference type="InterPro" id="IPR011444">
    <property type="entry name" value="DUF1549"/>
</dbReference>
<dbReference type="Pfam" id="PF07583">
    <property type="entry name" value="PSCyt2"/>
    <property type="match status" value="1"/>
</dbReference>
<evidence type="ECO:0000259" key="1">
    <source>
        <dbReference type="Pfam" id="PF07583"/>
    </source>
</evidence>
<proteinExistence type="predicted"/>
<dbReference type="PANTHER" id="PTHR35889">
    <property type="entry name" value="CYCLOINULO-OLIGOSACCHARIDE FRUCTANOTRANSFERASE-RELATED"/>
    <property type="match status" value="1"/>
</dbReference>
<evidence type="ECO:0000313" key="3">
    <source>
        <dbReference type="EMBL" id="VAX38380.1"/>
    </source>
</evidence>
<dbReference type="EMBL" id="UOGL01000189">
    <property type="protein sequence ID" value="VAX38380.1"/>
    <property type="molecule type" value="Genomic_DNA"/>
</dbReference>
<name>A0A3B1DTD6_9ZZZZ</name>
<dbReference type="Pfam" id="PF07587">
    <property type="entry name" value="PSD1"/>
    <property type="match status" value="1"/>
</dbReference>
<protein>
    <submittedName>
        <fullName evidence="3">Probable vegetatible incompatibility protein HET-E-1</fullName>
    </submittedName>
</protein>
<dbReference type="AlphaFoldDB" id="A0A3B1DTD6"/>
<sequence length="963" mass="108334">PQNPTVQRASQQLQFRAVVTYSNGVQRDVTADAFIESGNTEVAKANKSGLLTALRRGESSILVRYEGAYAATTLTVMGNRDQFVWKNPSLNNEIDKLVAAKWKRVKTLPSSLCSDEEFVRRIYLDLSGVPPTTQQLKNFLADKQASRTKRDKLIETLLKSDDFIELWTNKWADLLQVNRKYLGAQGAAGFRKWIRGHVAKNTPYDKFVHEIISANGSNKENPPASYYKIHRTPQSIMENTTHLFLAVRFNCNKCHDHPFEKWTQDQYYETAAFFARTALKRDPASKNQKIGRTAVKGGQPLYEIVYEKSTGEVKHDRSGAITPPKFPYVSQFATSKKMTRREQMAKWITSADNQFFARSYVNRIWGYLLGTGIIEPIDDIRAGNPPTNPELLDYLTAEFVKSGFDTQAIIKLICKSRTYQLSVATNKWNEDDTLNYSHAMARRLPAEVLFDSIHRVTGAASKIPGVPAGTRAIALPDAGVKLPSGFLAKFGRPPRESPCECERISTMQMGPVMAMVTGPTISNAIADPKNGIAQLVANQPDNKKLVNEIFLRVLSRNASKDEISASLAILNEIPKDHKKLMADWKMLEGKYRPELIAKAKARDTAIAKAKTVYDSYFAKVKDREKRLDAEYTANKKATKKSLTDHKKTLSKKAATWIANPYQKVKWVTIKPSQLEGKNIGKLRLLPDGSILASGKNKKGNYKLTADTQLTGIRAVRLEALTHNSLPSKGPGRSSDGNFMLTEFKLETKPNGTSQKYQRVLLTNAQADYSQRNFDVTKAIDLSETNKGWAISPRGGKNHVAYFDTTKLVGNKEGTLLTFTLVHQYASNRHQLGRFRISVTTSTSPILAKGFPKEIKNIFKIKANKRNKKQVAKLIAYYKKIDPISIRLQSKADRYKEPRVIEKRLIQLRANVKKSLQPVPIDTRLQVLREASKESKKQVANLRLTIAQDITWALLNSPAFMFNR</sequence>
<feature type="domain" description="DUF1549" evidence="1">
    <location>
        <begin position="93"/>
        <end position="277"/>
    </location>
</feature>
<evidence type="ECO:0000259" key="2">
    <source>
        <dbReference type="Pfam" id="PF07587"/>
    </source>
</evidence>
<feature type="domain" description="DUF1553" evidence="2">
    <location>
        <begin position="340"/>
        <end position="568"/>
    </location>
</feature>
<dbReference type="PANTHER" id="PTHR35889:SF3">
    <property type="entry name" value="F-BOX DOMAIN-CONTAINING PROTEIN"/>
    <property type="match status" value="1"/>
</dbReference>